<reference evidence="5 6" key="1">
    <citation type="submission" date="2008-03" db="EMBL/GenBank/DDBJ databases">
        <title>The Genome Sequence of Verticillium dahliae VdLs.17.</title>
        <authorList>
            <consortium name="The Broad Institute Genome Sequencing Platform"/>
            <person name="Ma L.-J.J."/>
            <person name="Klosterman S.J."/>
            <person name="Subbarao K."/>
            <person name="Dobinson K."/>
            <person name="Veronese P."/>
            <person name="Kang S."/>
            <person name="Gold S.E."/>
            <person name="Young S."/>
            <person name="Jaffe D."/>
            <person name="Gnerre S."/>
            <person name="Berlin A."/>
            <person name="Heiman D."/>
            <person name="Hepburn T."/>
            <person name="Sykes S."/>
            <person name="Alvarado L."/>
            <person name="Kodira C.D."/>
            <person name="Lander E."/>
            <person name="Galagan J."/>
            <person name="Nusbaum C."/>
            <person name="Birren B."/>
        </authorList>
    </citation>
    <scope>NUCLEOTIDE SEQUENCE [LARGE SCALE GENOMIC DNA]</scope>
    <source>
        <strain evidence="6">VdLs.17 / ATCC MYA-4575 / FGSC 10137</strain>
    </source>
</reference>
<accession>G2X555</accession>
<dbReference type="GO" id="GO:0008374">
    <property type="term" value="F:O-acyltransferase activity"/>
    <property type="evidence" value="ECO:0007669"/>
    <property type="project" value="TreeGrafter"/>
</dbReference>
<dbReference type="STRING" id="498257.G2X555"/>
<dbReference type="RefSeq" id="XP_009653318.1">
    <property type="nucleotide sequence ID" value="XM_009655023.1"/>
</dbReference>
<dbReference type="InParanoid" id="G2X555"/>
<dbReference type="HOGENOM" id="CLU_498008_0_0_1"/>
<evidence type="ECO:0000313" key="5">
    <source>
        <dbReference type="EMBL" id="EGY23849.1"/>
    </source>
</evidence>
<dbReference type="Proteomes" id="UP000001611">
    <property type="component" value="Chromosome 4"/>
</dbReference>
<comment type="similarity">
    <text evidence="1">Belongs to the transferase hexapeptide repeat family.</text>
</comment>
<dbReference type="eggNOG" id="KOG4750">
    <property type="taxonomic scope" value="Eukaryota"/>
</dbReference>
<dbReference type="GO" id="GO:0016407">
    <property type="term" value="F:acetyltransferase activity"/>
    <property type="evidence" value="ECO:0007669"/>
    <property type="project" value="InterPro"/>
</dbReference>
<evidence type="ECO:0000256" key="3">
    <source>
        <dbReference type="SAM" id="MobiDB-lite"/>
    </source>
</evidence>
<gene>
    <name evidence="5" type="ORF">VDAG_05287</name>
</gene>
<feature type="region of interest" description="Disordered" evidence="3">
    <location>
        <begin position="359"/>
        <end position="450"/>
    </location>
</feature>
<evidence type="ECO:0000256" key="2">
    <source>
        <dbReference type="ARBA" id="ARBA00022679"/>
    </source>
</evidence>
<dbReference type="KEGG" id="vda:VDAG_05287"/>
<dbReference type="PANTHER" id="PTHR23416">
    <property type="entry name" value="SIALIC ACID SYNTHASE-RELATED"/>
    <property type="match status" value="1"/>
</dbReference>
<feature type="compositionally biased region" description="Polar residues" evidence="3">
    <location>
        <begin position="18"/>
        <end position="28"/>
    </location>
</feature>
<sequence length="547" mass="60353">MERGTCDPERRQNMRTEVGSQSPRTNIKPQRRSYVRSRRSHDLFSDRAIYISNFPQPVTLAISTNWHTTDREIDQNTDDDKSTTDSMTTVNAVDDPRYLAEVAANILMELADAAEMKRMTCSQPSYTSFQCATEGSFPASECPHLQPSVGVSTTQKRAMLAGRPYYPWDQLLVEDRERCSRACRRFSLLDQPGPAFRMIFEHQQQTWTPQLQIRSGRIGNKVAVEPPFACDYGYNISIGRNVIISRNCTINNAGRVTIGDNCFLGPNISILTLLPTDSKSPRTSHNLITAAECLSAGQSSSSTPHKPDNKPNTTEGLLVRFGIQDPARPHCHQGLAVSSFIGSLTSTLSLEANDKDISDDEIKDNRANDNDDTSTDLSTSDNVLAPEDASDEYDIADIPPLDDAFDRDVGDRNPTNEGEKADGEPVIYNTSTDDEALNFDPNDCTDASSTLNPTMVTLDSRESIITEITALRDRLTQLEAKINSGSHILQGTNPLGKRKQIASQHEPTCRGSMYRKAGCIHGSVGVALAVGSERWERGKGRRLTGDT</sequence>
<protein>
    <submittedName>
        <fullName evidence="5">Maltose O-acetyltransferase</fullName>
    </submittedName>
</protein>
<dbReference type="SUPFAM" id="SSF51161">
    <property type="entry name" value="Trimeric LpxA-like enzymes"/>
    <property type="match status" value="1"/>
</dbReference>
<evidence type="ECO:0000256" key="1">
    <source>
        <dbReference type="ARBA" id="ARBA00007274"/>
    </source>
</evidence>
<dbReference type="Pfam" id="PF12464">
    <property type="entry name" value="Mac"/>
    <property type="match status" value="1"/>
</dbReference>
<keyword evidence="2" id="KW-0808">Transferase</keyword>
<dbReference type="InterPro" id="IPR024688">
    <property type="entry name" value="Mac_dom"/>
</dbReference>
<dbReference type="InterPro" id="IPR051159">
    <property type="entry name" value="Hexapeptide_acetyltransf"/>
</dbReference>
<dbReference type="EMBL" id="DS572703">
    <property type="protein sequence ID" value="EGY23849.1"/>
    <property type="molecule type" value="Genomic_DNA"/>
</dbReference>
<proteinExistence type="inferred from homology"/>
<dbReference type="GeneID" id="20706750"/>
<evidence type="ECO:0000313" key="6">
    <source>
        <dbReference type="Proteomes" id="UP000001611"/>
    </source>
</evidence>
<dbReference type="InterPro" id="IPR011004">
    <property type="entry name" value="Trimer_LpxA-like_sf"/>
</dbReference>
<dbReference type="PANTHER" id="PTHR23416:SF76">
    <property type="entry name" value="ZN(II)2CYS6 TRANSCRIPTION FACTOR (EUROFUNG)"/>
    <property type="match status" value="1"/>
</dbReference>
<feature type="compositionally biased region" description="Basic and acidic residues" evidence="3">
    <location>
        <begin position="1"/>
        <end position="14"/>
    </location>
</feature>
<dbReference type="AlphaFoldDB" id="G2X555"/>
<keyword evidence="6" id="KW-1185">Reference proteome</keyword>
<organism evidence="5 6">
    <name type="scientific">Verticillium dahliae (strain VdLs.17 / ATCC MYA-4575 / FGSC 10137)</name>
    <name type="common">Verticillium wilt</name>
    <dbReference type="NCBI Taxonomy" id="498257"/>
    <lineage>
        <taxon>Eukaryota</taxon>
        <taxon>Fungi</taxon>
        <taxon>Dikarya</taxon>
        <taxon>Ascomycota</taxon>
        <taxon>Pezizomycotina</taxon>
        <taxon>Sordariomycetes</taxon>
        <taxon>Hypocreomycetidae</taxon>
        <taxon>Glomerellales</taxon>
        <taxon>Plectosphaerellaceae</taxon>
        <taxon>Verticillium</taxon>
    </lineage>
</organism>
<feature type="region of interest" description="Disordered" evidence="3">
    <location>
        <begin position="1"/>
        <end position="38"/>
    </location>
</feature>
<evidence type="ECO:0000259" key="4">
    <source>
        <dbReference type="Pfam" id="PF12464"/>
    </source>
</evidence>
<name>G2X555_VERDV</name>
<feature type="domain" description="Maltose/galactoside acetyltransferase" evidence="4">
    <location>
        <begin position="159"/>
        <end position="187"/>
    </location>
</feature>
<dbReference type="Gene3D" id="2.160.10.10">
    <property type="entry name" value="Hexapeptide repeat proteins"/>
    <property type="match status" value="1"/>
</dbReference>
<feature type="compositionally biased region" description="Basic residues" evidence="3">
    <location>
        <begin position="29"/>
        <end position="38"/>
    </location>
</feature>